<reference evidence="3 4" key="1">
    <citation type="submission" date="2019-03" db="EMBL/GenBank/DDBJ databases">
        <authorList>
            <person name="Sebastian G."/>
            <person name="Baumann P."/>
            <person name="Ruckert C."/>
            <person name="Kalinowski J."/>
            <person name="Nebel B."/>
            <person name="Takors R."/>
            <person name="Blombach B."/>
        </authorList>
    </citation>
    <scope>NUCLEOTIDE SEQUENCE [LARGE SCALE GENOMIC DNA]</scope>
    <source>
        <strain evidence="3 4">DSM 1084</strain>
    </source>
</reference>
<evidence type="ECO:0000256" key="1">
    <source>
        <dbReference type="SAM" id="SignalP"/>
    </source>
</evidence>
<feature type="domain" description="DUF5648" evidence="2">
    <location>
        <begin position="74"/>
        <end position="214"/>
    </location>
</feature>
<dbReference type="AlphaFoldDB" id="A0A4P6X1E1"/>
<keyword evidence="4" id="KW-1185">Reference proteome</keyword>
<protein>
    <recommendedName>
        <fullName evidence="2">DUF5648 domain-containing protein</fullName>
    </recommendedName>
</protein>
<dbReference type="EMBL" id="CP037867">
    <property type="protein sequence ID" value="QBM27491.1"/>
    <property type="molecule type" value="Genomic_DNA"/>
</dbReference>
<accession>A0A4P6X1E1</accession>
<organism evidence="3 4">
    <name type="scientific">Hydrogenophaga pseudoflava</name>
    <name type="common">Pseudomonas carboxydoflava</name>
    <dbReference type="NCBI Taxonomy" id="47421"/>
    <lineage>
        <taxon>Bacteria</taxon>
        <taxon>Pseudomonadati</taxon>
        <taxon>Pseudomonadota</taxon>
        <taxon>Betaproteobacteria</taxon>
        <taxon>Burkholderiales</taxon>
        <taxon>Comamonadaceae</taxon>
        <taxon>Hydrogenophaga</taxon>
    </lineage>
</organism>
<feature type="chain" id="PRO_5020784956" description="DUF5648 domain-containing protein" evidence="1">
    <location>
        <begin position="21"/>
        <end position="505"/>
    </location>
</feature>
<evidence type="ECO:0000259" key="2">
    <source>
        <dbReference type="Pfam" id="PF18885"/>
    </source>
</evidence>
<feature type="signal peptide" evidence="1">
    <location>
        <begin position="1"/>
        <end position="20"/>
    </location>
</feature>
<evidence type="ECO:0000313" key="4">
    <source>
        <dbReference type="Proteomes" id="UP000293912"/>
    </source>
</evidence>
<keyword evidence="1" id="KW-0732">Signal</keyword>
<proteinExistence type="predicted"/>
<dbReference type="Proteomes" id="UP000293912">
    <property type="component" value="Chromosome"/>
</dbReference>
<dbReference type="RefSeq" id="WP_133156188.1">
    <property type="nucleotide sequence ID" value="NZ_CP037867.1"/>
</dbReference>
<name>A0A4P6X1E1_HYDPS</name>
<gene>
    <name evidence="3" type="ORF">HPF_07340</name>
</gene>
<dbReference type="Pfam" id="PF18885">
    <property type="entry name" value="DUF5648"/>
    <property type="match status" value="1"/>
</dbReference>
<dbReference type="KEGG" id="hpse:HPF_07340"/>
<dbReference type="InterPro" id="IPR043708">
    <property type="entry name" value="DUF5648"/>
</dbReference>
<sequence precursor="true">MVWLKRGVAWAVLSAGLLTACGGGQTDQEASARQQAADAGVVARAASSTGGADAVPVSLGVANVRKAASGRVAVFRFYNTGTGAHFYTTSIEEREAVYRTAAHMSPEGEAFYAAGAAGAGLSPVHRFYNTQTGVHFYTISEAERANVEANLPQFTYEGIAYYASQTPAAGFTPLYRFLVVRQGVHFYTASEEESLRLQATMTATHRYEGVGYHVMASACASPPCGPIGPNRPRVFIALHGNNELADNAALDAQWTYVRQNAHGIWGNNANISDAQSASLIRKMTTRNLITEYPVPPGTSAWLPLLAFNNLQVLYPDMDQSLNPEAIAFYTSDTSRWNGRTVAQAEAIYTDPTAPASRRYGAVYTGWQPQNFDPTNPRYIYANANAVLAFRSSKGTFIECPLGACTSGKLGEAFRRAIRETHVRGRPFIWFASNAFSTSPGWLAAFQATYNAVAAEGLWRPEDAIAIVNYDGVYPKLPETLGGGVAADTSMGLAYWALQQRAAATP</sequence>
<dbReference type="PROSITE" id="PS51257">
    <property type="entry name" value="PROKAR_LIPOPROTEIN"/>
    <property type="match status" value="1"/>
</dbReference>
<evidence type="ECO:0000313" key="3">
    <source>
        <dbReference type="EMBL" id="QBM27491.1"/>
    </source>
</evidence>